<dbReference type="PROSITE" id="PS51257">
    <property type="entry name" value="PROKAR_LIPOPROTEIN"/>
    <property type="match status" value="1"/>
</dbReference>
<sequence>MLSRSLRCTPAGGFLSSVACRVKAIQHVQAQANPSNDQPCNRTQDDMFLLCCILHIRVSSAYTATCKSAIHQSPQRMRQPRSESKFPIISLLGPPLVTFHPSTTQQIAYPVRFASQRSTIAHLLVYSGTTAIEPSFAVV</sequence>
<name>A0A3N4M046_9PEZI</name>
<keyword evidence="2" id="KW-1185">Reference proteome</keyword>
<dbReference type="AlphaFoldDB" id="A0A3N4M046"/>
<reference evidence="1 2" key="1">
    <citation type="journal article" date="2018" name="Nat. Ecol. Evol.">
        <title>Pezizomycetes genomes reveal the molecular basis of ectomycorrhizal truffle lifestyle.</title>
        <authorList>
            <person name="Murat C."/>
            <person name="Payen T."/>
            <person name="Noel B."/>
            <person name="Kuo A."/>
            <person name="Morin E."/>
            <person name="Chen J."/>
            <person name="Kohler A."/>
            <person name="Krizsan K."/>
            <person name="Balestrini R."/>
            <person name="Da Silva C."/>
            <person name="Montanini B."/>
            <person name="Hainaut M."/>
            <person name="Levati E."/>
            <person name="Barry K.W."/>
            <person name="Belfiori B."/>
            <person name="Cichocki N."/>
            <person name="Clum A."/>
            <person name="Dockter R.B."/>
            <person name="Fauchery L."/>
            <person name="Guy J."/>
            <person name="Iotti M."/>
            <person name="Le Tacon F."/>
            <person name="Lindquist E.A."/>
            <person name="Lipzen A."/>
            <person name="Malagnac F."/>
            <person name="Mello A."/>
            <person name="Molinier V."/>
            <person name="Miyauchi S."/>
            <person name="Poulain J."/>
            <person name="Riccioni C."/>
            <person name="Rubini A."/>
            <person name="Sitrit Y."/>
            <person name="Splivallo R."/>
            <person name="Traeger S."/>
            <person name="Wang M."/>
            <person name="Zifcakova L."/>
            <person name="Wipf D."/>
            <person name="Zambonelli A."/>
            <person name="Paolocci F."/>
            <person name="Nowrousian M."/>
            <person name="Ottonello S."/>
            <person name="Baldrian P."/>
            <person name="Spatafora J.W."/>
            <person name="Henrissat B."/>
            <person name="Nagy L.G."/>
            <person name="Aury J.M."/>
            <person name="Wincker P."/>
            <person name="Grigoriev I.V."/>
            <person name="Bonfante P."/>
            <person name="Martin F.M."/>
        </authorList>
    </citation>
    <scope>NUCLEOTIDE SEQUENCE [LARGE SCALE GENOMIC DNA]</scope>
    <source>
        <strain evidence="1 2">ATCC MYA-4762</strain>
    </source>
</reference>
<gene>
    <name evidence="1" type="ORF">L211DRAFT_707129</name>
</gene>
<evidence type="ECO:0000313" key="2">
    <source>
        <dbReference type="Proteomes" id="UP000267821"/>
    </source>
</evidence>
<evidence type="ECO:0000313" key="1">
    <source>
        <dbReference type="EMBL" id="RPB26291.1"/>
    </source>
</evidence>
<dbReference type="Proteomes" id="UP000267821">
    <property type="component" value="Unassembled WGS sequence"/>
</dbReference>
<dbReference type="InParanoid" id="A0A3N4M046"/>
<proteinExistence type="predicted"/>
<accession>A0A3N4M046</accession>
<dbReference type="EMBL" id="ML121535">
    <property type="protein sequence ID" value="RPB26291.1"/>
    <property type="molecule type" value="Genomic_DNA"/>
</dbReference>
<organism evidence="1 2">
    <name type="scientific">Terfezia boudieri ATCC MYA-4762</name>
    <dbReference type="NCBI Taxonomy" id="1051890"/>
    <lineage>
        <taxon>Eukaryota</taxon>
        <taxon>Fungi</taxon>
        <taxon>Dikarya</taxon>
        <taxon>Ascomycota</taxon>
        <taxon>Pezizomycotina</taxon>
        <taxon>Pezizomycetes</taxon>
        <taxon>Pezizales</taxon>
        <taxon>Pezizaceae</taxon>
        <taxon>Terfezia</taxon>
    </lineage>
</organism>
<protein>
    <submittedName>
        <fullName evidence="1">Uncharacterized protein</fullName>
    </submittedName>
</protein>